<reference evidence="2" key="1">
    <citation type="submission" date="2016-11" db="UniProtKB">
        <authorList>
            <consortium name="WormBaseParasite"/>
        </authorList>
    </citation>
    <scope>IDENTIFICATION</scope>
</reference>
<evidence type="ECO:0000313" key="2">
    <source>
        <dbReference type="WBParaSite" id="L893_g22021.t1"/>
    </source>
</evidence>
<keyword evidence="1" id="KW-1185">Reference proteome</keyword>
<dbReference type="Proteomes" id="UP000095287">
    <property type="component" value="Unplaced"/>
</dbReference>
<name>A0A1I7Z219_9BILA</name>
<sequence>TIRKADSYSGVADLVHLDETLQRVTVDFEIHRIEEVSSYLGEYLSQEAEGHLTTALNDSVFLRDKLTKEFKFQGF</sequence>
<dbReference type="WBParaSite" id="L893_g22021.t1">
    <property type="protein sequence ID" value="L893_g22021.t1"/>
    <property type="gene ID" value="L893_g22021"/>
</dbReference>
<proteinExistence type="predicted"/>
<accession>A0A1I7Z219</accession>
<protein>
    <submittedName>
        <fullName evidence="2">Riboflavin kinase</fullName>
    </submittedName>
</protein>
<organism evidence="1 2">
    <name type="scientific">Steinernema glaseri</name>
    <dbReference type="NCBI Taxonomy" id="37863"/>
    <lineage>
        <taxon>Eukaryota</taxon>
        <taxon>Metazoa</taxon>
        <taxon>Ecdysozoa</taxon>
        <taxon>Nematoda</taxon>
        <taxon>Chromadorea</taxon>
        <taxon>Rhabditida</taxon>
        <taxon>Tylenchina</taxon>
        <taxon>Panagrolaimomorpha</taxon>
        <taxon>Strongyloidoidea</taxon>
        <taxon>Steinernematidae</taxon>
        <taxon>Steinernema</taxon>
    </lineage>
</organism>
<evidence type="ECO:0000313" key="1">
    <source>
        <dbReference type="Proteomes" id="UP000095287"/>
    </source>
</evidence>
<dbReference type="AlphaFoldDB" id="A0A1I7Z219"/>